<dbReference type="Proteomes" id="UP000296049">
    <property type="component" value="Unassembled WGS sequence"/>
</dbReference>
<protein>
    <submittedName>
        <fullName evidence="2">Uncharacterized protein</fullName>
    </submittedName>
</protein>
<accession>R0LGB5</accession>
<evidence type="ECO:0000313" key="3">
    <source>
        <dbReference type="Proteomes" id="UP000296049"/>
    </source>
</evidence>
<evidence type="ECO:0000313" key="2">
    <source>
        <dbReference type="EMBL" id="EOB04694.1"/>
    </source>
</evidence>
<feature type="region of interest" description="Disordered" evidence="1">
    <location>
        <begin position="145"/>
        <end position="172"/>
    </location>
</feature>
<gene>
    <name evidence="2" type="ORF">Anapl_05004</name>
</gene>
<organism evidence="2 3">
    <name type="scientific">Anas platyrhynchos</name>
    <name type="common">Mallard</name>
    <name type="synonym">Anas boschas</name>
    <dbReference type="NCBI Taxonomy" id="8839"/>
    <lineage>
        <taxon>Eukaryota</taxon>
        <taxon>Metazoa</taxon>
        <taxon>Chordata</taxon>
        <taxon>Craniata</taxon>
        <taxon>Vertebrata</taxon>
        <taxon>Euteleostomi</taxon>
        <taxon>Archelosauria</taxon>
        <taxon>Archosauria</taxon>
        <taxon>Dinosauria</taxon>
        <taxon>Saurischia</taxon>
        <taxon>Theropoda</taxon>
        <taxon>Coelurosauria</taxon>
        <taxon>Aves</taxon>
        <taxon>Neognathae</taxon>
        <taxon>Galloanserae</taxon>
        <taxon>Anseriformes</taxon>
        <taxon>Anatidae</taxon>
        <taxon>Anatinae</taxon>
        <taxon>Anas</taxon>
    </lineage>
</organism>
<reference evidence="3" key="1">
    <citation type="journal article" date="2013" name="Nat. Genet.">
        <title>The duck genome and transcriptome provide insight into an avian influenza virus reservoir species.</title>
        <authorList>
            <person name="Huang Y."/>
            <person name="Li Y."/>
            <person name="Burt D.W."/>
            <person name="Chen H."/>
            <person name="Zhang Y."/>
            <person name="Qian W."/>
            <person name="Kim H."/>
            <person name="Gan S."/>
            <person name="Zhao Y."/>
            <person name="Li J."/>
            <person name="Yi K."/>
            <person name="Feng H."/>
            <person name="Zhu P."/>
            <person name="Li B."/>
            <person name="Liu Q."/>
            <person name="Fairley S."/>
            <person name="Magor K.E."/>
            <person name="Du Z."/>
            <person name="Hu X."/>
            <person name="Goodman L."/>
            <person name="Tafer H."/>
            <person name="Vignal A."/>
            <person name="Lee T."/>
            <person name="Kim K.W."/>
            <person name="Sheng Z."/>
            <person name="An Y."/>
            <person name="Searle S."/>
            <person name="Herrero J."/>
            <person name="Groenen M.A."/>
            <person name="Crooijmans R.P."/>
            <person name="Faraut T."/>
            <person name="Cai Q."/>
            <person name="Webster R.G."/>
            <person name="Aldridge J.R."/>
            <person name="Warren W.C."/>
            <person name="Bartschat S."/>
            <person name="Kehr S."/>
            <person name="Marz M."/>
            <person name="Stadler P.F."/>
            <person name="Smith J."/>
            <person name="Kraus R.H."/>
            <person name="Zhao Y."/>
            <person name="Ren L."/>
            <person name="Fei J."/>
            <person name="Morisson M."/>
            <person name="Kaiser P."/>
            <person name="Griffin D.K."/>
            <person name="Rao M."/>
            <person name="Pitel F."/>
            <person name="Wang J."/>
            <person name="Li N."/>
        </authorList>
    </citation>
    <scope>NUCLEOTIDE SEQUENCE [LARGE SCALE GENOMIC DNA]</scope>
</reference>
<name>R0LGB5_ANAPL</name>
<proteinExistence type="predicted"/>
<keyword evidence="3" id="KW-1185">Reference proteome</keyword>
<sequence>MQLFKVKNNSWLICDHCGNFTSPKKAVLSEDYSLTLLCSQNINNNNPYSNDRDNRTSSGGCSHRKVQLLPDLSKTELSRAISVLAALLRIFHENLISVFHLHSERLTILQHDLQATQSDIRNSPVIRVGLQDTEGNGMLSIGTENEQTDHKHGSPMKGLWSGSQGHTGPSASMHYQEELSTNCAKGEMETQVPAPVFGPLTSPQLRQLCQWKSNFQSGNKCQHLVTCL</sequence>
<evidence type="ECO:0000256" key="1">
    <source>
        <dbReference type="SAM" id="MobiDB-lite"/>
    </source>
</evidence>
<dbReference type="EMBL" id="KB742764">
    <property type="protein sequence ID" value="EOB04694.1"/>
    <property type="molecule type" value="Genomic_DNA"/>
</dbReference>
<dbReference type="AlphaFoldDB" id="R0LGB5"/>
<feature type="compositionally biased region" description="Polar residues" evidence="1">
    <location>
        <begin position="161"/>
        <end position="170"/>
    </location>
</feature>